<feature type="region of interest" description="Disordered" evidence="5">
    <location>
        <begin position="3374"/>
        <end position="3414"/>
    </location>
</feature>
<feature type="domain" description="P-type" evidence="7">
    <location>
        <begin position="1135"/>
        <end position="1180"/>
    </location>
</feature>
<feature type="domain" description="P-type" evidence="7">
    <location>
        <begin position="1884"/>
        <end position="1929"/>
    </location>
</feature>
<feature type="region of interest" description="Disordered" evidence="5">
    <location>
        <begin position="1506"/>
        <end position="1566"/>
    </location>
</feature>
<dbReference type="InterPro" id="IPR017957">
    <property type="entry name" value="P_trefoil_CS"/>
</dbReference>
<feature type="compositionally biased region" description="Basic and acidic residues" evidence="5">
    <location>
        <begin position="1000"/>
        <end position="1009"/>
    </location>
</feature>
<name>A0A7M5XGL6_9CNID</name>
<dbReference type="Pfam" id="PF00088">
    <property type="entry name" value="Trefoil"/>
    <property type="match status" value="15"/>
</dbReference>
<feature type="region of interest" description="Disordered" evidence="5">
    <location>
        <begin position="1070"/>
        <end position="1139"/>
    </location>
</feature>
<dbReference type="PROSITE" id="PS00025">
    <property type="entry name" value="P_TREFOIL_1"/>
    <property type="match status" value="1"/>
</dbReference>
<keyword evidence="9" id="KW-1185">Reference proteome</keyword>
<feature type="region of interest" description="Disordered" evidence="5">
    <location>
        <begin position="3084"/>
        <end position="3355"/>
    </location>
</feature>
<feature type="signal peptide" evidence="6">
    <location>
        <begin position="1"/>
        <end position="20"/>
    </location>
</feature>
<feature type="region of interest" description="Disordered" evidence="5">
    <location>
        <begin position="485"/>
        <end position="555"/>
    </location>
</feature>
<feature type="compositionally biased region" description="Basic and acidic residues" evidence="5">
    <location>
        <begin position="1632"/>
        <end position="1641"/>
    </location>
</feature>
<dbReference type="Gene3D" id="4.10.110.10">
    <property type="entry name" value="Spasmolytic Protein, domain 1"/>
    <property type="match status" value="15"/>
</dbReference>
<evidence type="ECO:0000259" key="7">
    <source>
        <dbReference type="PROSITE" id="PS51448"/>
    </source>
</evidence>
<feature type="compositionally biased region" description="Basic and acidic residues" evidence="5">
    <location>
        <begin position="1846"/>
        <end position="1855"/>
    </location>
</feature>
<feature type="domain" description="P-type" evidence="7">
    <location>
        <begin position="433"/>
        <end position="478"/>
    </location>
</feature>
<evidence type="ECO:0000256" key="1">
    <source>
        <dbReference type="ARBA" id="ARBA00004613"/>
    </source>
</evidence>
<keyword evidence="3 4" id="KW-1015">Disulfide bond</keyword>
<feature type="disulfide bond" evidence="4">
    <location>
        <begin position="445"/>
        <end position="460"/>
    </location>
</feature>
<feature type="domain" description="P-type" evidence="7">
    <location>
        <begin position="550"/>
        <end position="595"/>
    </location>
</feature>
<evidence type="ECO:0000256" key="3">
    <source>
        <dbReference type="ARBA" id="ARBA00023157"/>
    </source>
</evidence>
<feature type="domain" description="P-type" evidence="7">
    <location>
        <begin position="901"/>
        <end position="946"/>
    </location>
</feature>
<feature type="compositionally biased region" description="Pro residues" evidence="5">
    <location>
        <begin position="602"/>
        <end position="626"/>
    </location>
</feature>
<feature type="compositionally biased region" description="Basic residues" evidence="5">
    <location>
        <begin position="68"/>
        <end position="78"/>
    </location>
</feature>
<feature type="compositionally biased region" description="Basic and acidic residues" evidence="5">
    <location>
        <begin position="3209"/>
        <end position="3223"/>
    </location>
</feature>
<feature type="compositionally biased region" description="Low complexity" evidence="5">
    <location>
        <begin position="1642"/>
        <end position="1651"/>
    </location>
</feature>
<feature type="compositionally biased region" description="Low complexity" evidence="5">
    <location>
        <begin position="639"/>
        <end position="648"/>
    </location>
</feature>
<feature type="compositionally biased region" description="Low complexity" evidence="5">
    <location>
        <begin position="3194"/>
        <end position="3206"/>
    </location>
</feature>
<feature type="region of interest" description="Disordered" evidence="5">
    <location>
        <begin position="602"/>
        <end position="671"/>
    </location>
</feature>
<feature type="compositionally biased region" description="Pro residues" evidence="5">
    <location>
        <begin position="836"/>
        <end position="860"/>
    </location>
</feature>
<feature type="disulfide bond" evidence="4">
    <location>
        <begin position="1255"/>
        <end position="1281"/>
    </location>
</feature>
<sequence length="3523" mass="379239">MIHSVCVLVLIAICCDAIKGQFVPINAYQVKSSKQTHGTKQKLGFFGPMSFKKGPWHTLSKQDPSKTNFKRTTPHKVNKSSTKNTKRYGVPYAGVGYPYYNYNNNLYGRSLTPYQGYYDTMMSNQKGYFNNYKKDFVHNQYFMSPNEPVYEYSVKPSRNQNPKSRSDALHYRTLSGYGYLNNEELLARSKNKEGRLASRSWQKPWSLVRPLEIKKHVQRMELEKHGDDYPDEGSNTRPDLMLPRMEERDPYYDGVEDEAEHGYGRNLPMKTLEKGGGCKPCQNLKPGEKIVPLYMCCAKVGPDGKPVNPKIAKQFPHIDQCAMPDNQRKECGFMGITKAQCEAKKCCWRPLGKGSTEPWCYHPKAQPPIPPIPGMPGVPAVPPTVPGPPKVPKGPDGKPPKGPDGKVVTPTGPDGKPEGEKGPDGKPKPPDTDQCVIEPDQRKECGFMGIKQPECEGKGCCWRPLENGSKAPWCFFPAKKEPGPPVPAPPGTPGVPAVPPTVPGPPKVPKGPDGKPPKGPDGKVVTPTGPDGKPEGEKGPDGKPTPPNGDQCEIEPDERKECGYMGIKQPECEGKGCCWKPLENGSKAPWCFFPAKKEPGPPVPAPPGHPGVPAVPPTVPGPPAVPKGPDGKPPKGPDGKVVTPTGPDGKPEGEKGPDGKPTPPEAEQCEIKPSERKECGYFGIKKPECVGKGCCWKPLENGSKAPWCFFPAKKEPGPPVPAPPGHPGVPAVPPTVLGPPAVPKGPDGKPPKGPDGKVVTPTGPDGKPEGEKGPDGKPTPPESDQCEIEPDERKECGYMGIKQPECEGKGCCWKPLENGSKAPWCFFPAKKEPGPPVPAPPGTPGVPAVPPTVPGPPEVPKGPDGKPPKGPDGKVVTPTGPDGKPEGEKGPDGTPTPPDSEQCEIEPDERKECGFMGIKQPECEGKGCCWRPLENGSKAPWCFFPAKKEPGPPVPAPPGTPGVPAVPPTLPGPPEVPKGPDGKPPKGPDGKVVTPTGPDGKPEGEKGPDGKPTPPDSDQCDIEPSARKECGYFGIKKPECEGKGCCWKPLENGSKAPWCFYPAKKEPGPPVPAPPGTPGVPAVPPVVPGPPEVPKGPDGKPPKGPDGKVVTPTGPDGKPEGEKGPDGTPTPPDSEQCEIEPDERKECGYMGIKQPECESKGCCWRPLENGSKAPWCFFPAKKEPGPPVPAPPGHPGIPGVPAPPVPGPPVVPKGPDGKPPKGPDGKVVTPTGPDGKPEGEKGPDGKPTPPEAEQCDIESKARKECGYFGIKKPECEGKGCCWKPLENGSKAPWCFYPAKKEPGPPVPGAPGVPGPPEIPTEPEIPYTCRDLATNINDDGRGNAVYLDRHDVKCDDGEALSGFHLKRSGGNKYQITYKCCKTPKAGTPTPVDNPFTDDGRGGLVYLDRQDIKCENSYLSRFKMDRKPGGGQYRFSYTCYDVPGEKQCQALTTKMNADGGGNGNAVYLDRHDVKCPDLHFLSRWHLKRDGKGDNVQFEFTCCKGLPQPETTPEAPAVPGPPVVPKGPDGKPPKGPDGKVVTPTGPDGKPEGEKGPDGKPTPPDNEQCEIEPDERKECGYMGIKQPECEGKGCCWRPLENGSKAPWCFFPAKKEPGPPVPGTPGTPGPPVVPKGPDGKPPKGPDGKVVTPTGPDGKPEGEKGPDGTPTPPDNEQCEIEPDERKECGYMGIKQPECEGKGCCWKPLENGSKAPWCFFPAKKEPGPPVPGTPGTPGPPAVPKGPDGKPPKGPDGKVVTPTGPDGKPEGEKGPDGTPTPPDNEQCEIEPDERKECGYMGIKQPECEGKGCCWRPLENGSKAPWCFFPAKKEPGPPVPGTPGAPGPPVVPKGPDGKLPKGPDGKVVTPTGPDGKPEGEKGPDGTPTPPDNEQCEIEPDERKECGYMGIKQPECEGKGCCWKPLENGSKAPWCFFPAKKEPGPPVPGLPEVPTEPEIPYTCRDLATNINDDGRGNAVYLDRHDVKCDDGEALSGFHLKRSGGNKYQITYKCCKTPKAGTPTPVDNPFTDDGRGGLVYLDRQDIKCENSYLSTFKMNRKPGGGQYRFSYTCYDVPGEKQCQALTTKMNADGGGNGNAVYLDRHDVKCPDLHFLSRWHLKRDGKGDNVQFEYTCCKGLPQPEPSPGTPGPPEVPKGPDGKPPKGPDGKVVTPTGPDGKPEGEKGPDGTPTPPDNEQCEIEPDERKECGYMGIKQPECEGKGCCWRPLENGSKAPWCFFPAKKEPTTISVPVPPIPGPPTPSKPTPGVVNPEPKPKGPDGKVETPTGPNGEPEGEKGPDGSPTPPDNEQCEIEPDERKECGYMGIKQPECEGKGCCWRPLENGSKAPWCFFPAKKEPGSPDTTPPELKPDNSGNTPTPNDPETGKPAESPEPQKPTKPEPQTPEEKEKAITDAKDGKGDDNPKKQQPQPCTTPDCQTNLFREYKKKTESLITALITTGGNHGVELYSTGCSKKDCTGAVGMIKLDGTQVGGGTDGMNIVVLSYPSYEIQHSKVYETGTSEVETEKMVKFIGGIKAPSIIMIVAQGEVFGQMTDDAWTLFDSLGCCRTLIKTSGSSFAMLTYKGTNTLPWIQVQQRPAGMGASAIFAILGQHTEYMAFGGSGGTITNLIKGFDEAQGGGRRHIQYAPMIEAESENEPQRPLTMLATEASHEVPVVELRPTVSSNKATYYTNEGAKIDGFIGDGGGASQTESQMLEGDMIRGIDPRTDQPANYETHIEGAKRKKDDKEDKKPKVIVYNNHPYGGGFHQGAQPHPEAHVEGLHHPQLLPYHPELDGDKVEHGKYNPNQPVQGTLVHTGQMAYDPHHTAVHEVYRPKNLNNQNEEQIWVPHFSNHNEGLNTFEDNQHGQIVSVTPDQHPQDFLHNDVHEGFRGPARAPGMHGFQYENHHQEMIEPYHGGCVDCGYNFPSDGSLPPGPPCCHHPEPPPVHHCEHPPCDGRPPILNIPHPYVITSNEPMGPEDEHFSKENNSVPISHTPHVEAPFKIHSQPHEIHRLAAPVHAVHPAVVHGAQYGLPHAYAGHPFGPPHIHPPPPHNKKEDKKPKKAEDIHQPAENYVKAKLKEMLTTELNKKLDELNLKSATSGDTRENKGNEILDFENTNEFSSDENQKSQSNKHESPDQHKEMSAAVEEEHHGSSNPNANPSSDSDKSSSSNHESSSNHGSSSNHQSSSSSSFSHETKEDSKEENGHHSGSSNPNNNESSLSDEEKIPSAKKVKNDNKGFSSSSKGSDSGNSGGSSSGSSSSSYSGSSDSSTSSSGSSGSLDSGNHGDNGKETFKFGSNDDFQDAPNEQSDQKQSQEESQSGPDSTTDLNNLDDGYSRSHSPKYSLKKKGSKITSGVLRSKSAPKYQERCKRYRVLKNGKKLKLKFNKKNCVEKEPPTESGEGTTDAKQDNDYSYYENNNKMKVNPSQDYLSDFKDSVYATNTENIYDQGGMNVAQSILQKDVSEAYKTANDILKVEDALDKNSKSKLNAKRKKKHKIDRHAAKKRVFKKKTKPKATVTEDYDTSLDDLLDATSFDW</sequence>
<feature type="disulfide bond" evidence="4">
    <location>
        <begin position="1896"/>
        <end position="1911"/>
    </location>
</feature>
<dbReference type="InterPro" id="IPR000519">
    <property type="entry name" value="P_trefoil_dom"/>
</dbReference>
<feature type="compositionally biased region" description="Low complexity" evidence="5">
    <location>
        <begin position="990"/>
        <end position="999"/>
    </location>
</feature>
<feature type="disulfide bond" evidence="4">
    <location>
        <begin position="913"/>
        <end position="928"/>
    </location>
</feature>
<dbReference type="EnsemblMetazoa" id="CLYHEMT023211.2">
    <property type="protein sequence ID" value="CLYHEMP023211.2"/>
    <property type="gene ID" value="CLYHEMG023211"/>
</dbReference>
<evidence type="ECO:0000256" key="2">
    <source>
        <dbReference type="ARBA" id="ARBA00022525"/>
    </source>
</evidence>
<feature type="compositionally biased region" description="Pro residues" evidence="5">
    <location>
        <begin position="2381"/>
        <end position="2390"/>
    </location>
</feature>
<dbReference type="InterPro" id="IPR017994">
    <property type="entry name" value="P_trefoil_chordata"/>
</dbReference>
<feature type="disulfide bond" evidence="4">
    <location>
        <begin position="1682"/>
        <end position="1697"/>
    </location>
</feature>
<feature type="disulfide bond" evidence="4">
    <location>
        <begin position="796"/>
        <end position="811"/>
    </location>
</feature>
<protein>
    <recommendedName>
        <fullName evidence="7">P-type domain-containing protein</fullName>
    </recommendedName>
</protein>
<feature type="disulfide bond" evidence="4">
    <location>
        <begin position="669"/>
        <end position="695"/>
    </location>
</feature>
<dbReference type="PANTHER" id="PTHR13826">
    <property type="entry name" value="INTESTINAL TREFOIL FACTOR-RELATED"/>
    <property type="match status" value="1"/>
</dbReference>
<feature type="compositionally biased region" description="Basic and acidic residues" evidence="5">
    <location>
        <begin position="2722"/>
        <end position="2739"/>
    </location>
</feature>
<feature type="compositionally biased region" description="Basic and acidic residues" evidence="5">
    <location>
        <begin position="532"/>
        <end position="541"/>
    </location>
</feature>
<feature type="domain" description="P-type" evidence="7">
    <location>
        <begin position="2185"/>
        <end position="2230"/>
    </location>
</feature>
<feature type="disulfide bond" evidence="4">
    <location>
        <begin position="1672"/>
        <end position="1698"/>
    </location>
</feature>
<feature type="compositionally biased region" description="Low complexity" evidence="5">
    <location>
        <begin position="2413"/>
        <end position="2425"/>
    </location>
</feature>
<feature type="disulfide bond" evidence="4">
    <location>
        <begin position="786"/>
        <end position="812"/>
    </location>
</feature>
<feature type="region of interest" description="Disordered" evidence="5">
    <location>
        <begin position="1829"/>
        <end position="1887"/>
    </location>
</feature>
<feature type="disulfide bond" evidence="4">
    <location>
        <begin position="1886"/>
        <end position="1912"/>
    </location>
</feature>
<proteinExistence type="predicted"/>
<feature type="compositionally biased region" description="Pro residues" evidence="5">
    <location>
        <begin position="1614"/>
        <end position="1629"/>
    </location>
</feature>
<feature type="compositionally biased region" description="Low complexity" evidence="5">
    <location>
        <begin position="3140"/>
        <end position="3180"/>
    </location>
</feature>
<feature type="disulfide bond" evidence="4">
    <location>
        <begin position="903"/>
        <end position="929"/>
    </location>
</feature>
<feature type="compositionally biased region" description="Pro residues" evidence="5">
    <location>
        <begin position="1721"/>
        <end position="1736"/>
    </location>
</feature>
<feature type="compositionally biased region" description="Low complexity" evidence="5">
    <location>
        <begin position="2157"/>
        <end position="2166"/>
    </location>
</feature>
<feature type="chain" id="PRO_5029768474" description="P-type domain-containing protein" evidence="6">
    <location>
        <begin position="21"/>
        <end position="3523"/>
    </location>
</feature>
<feature type="disulfide bond" evidence="4">
    <location>
        <begin position="1147"/>
        <end position="1162"/>
    </location>
</feature>
<feature type="compositionally biased region" description="Low complexity" evidence="5">
    <location>
        <begin position="1107"/>
        <end position="1116"/>
    </location>
</feature>
<feature type="region of interest" description="Disordered" evidence="5">
    <location>
        <begin position="2129"/>
        <end position="2188"/>
    </location>
</feature>
<feature type="compositionally biased region" description="Basic and acidic residues" evidence="5">
    <location>
        <begin position="861"/>
        <end position="872"/>
    </location>
</feature>
<feature type="compositionally biased region" description="Basic and acidic residues" evidence="5">
    <location>
        <begin position="629"/>
        <end position="638"/>
    </location>
</feature>
<feature type="compositionally biased region" description="Basic and acidic residues" evidence="5">
    <location>
        <begin position="415"/>
        <end position="431"/>
    </location>
</feature>
<feature type="region of interest" description="Disordered" evidence="5">
    <location>
        <begin position="2710"/>
        <end position="2739"/>
    </location>
</feature>
<feature type="compositionally biased region" description="Low complexity" evidence="5">
    <location>
        <begin position="1535"/>
        <end position="1544"/>
    </location>
</feature>
<feature type="domain" description="P-type" evidence="7">
    <location>
        <begin position="1253"/>
        <end position="1298"/>
    </location>
</feature>
<feature type="disulfide bond" evidence="4">
    <location>
        <begin position="1137"/>
        <end position="1163"/>
    </location>
</feature>
<dbReference type="CDD" id="cd00111">
    <property type="entry name" value="Trefoil"/>
    <property type="match status" value="15"/>
</dbReference>
<dbReference type="Proteomes" id="UP000594262">
    <property type="component" value="Unplaced"/>
</dbReference>
<feature type="compositionally biased region" description="Basic and acidic residues" evidence="5">
    <location>
        <begin position="1545"/>
        <end position="1554"/>
    </location>
</feature>
<feature type="compositionally biased region" description="Basic and acidic residues" evidence="5">
    <location>
        <begin position="2145"/>
        <end position="2156"/>
    </location>
</feature>
<evidence type="ECO:0000313" key="8">
    <source>
        <dbReference type="EnsemblMetazoa" id="CLYHEMP023211.2"/>
    </source>
</evidence>
<feature type="compositionally biased region" description="Basic and acidic residues" evidence="5">
    <location>
        <begin position="393"/>
        <end position="404"/>
    </location>
</feature>
<feature type="disulfide bond" evidence="4">
    <location>
        <begin position="1030"/>
        <end position="1045"/>
    </location>
</feature>
<feature type="compositionally biased region" description="Pro residues" evidence="5">
    <location>
        <begin position="953"/>
        <end position="977"/>
    </location>
</feature>
<feature type="region of interest" description="Disordered" evidence="5">
    <location>
        <begin position="1187"/>
        <end position="1256"/>
    </location>
</feature>
<dbReference type="SUPFAM" id="SSF57492">
    <property type="entry name" value="Trefoil"/>
    <property type="match status" value="15"/>
</dbReference>
<dbReference type="SMART" id="SM00018">
    <property type="entry name" value="PD"/>
    <property type="match status" value="15"/>
</dbReference>
<feature type="compositionally biased region" description="Low complexity" evidence="5">
    <location>
        <begin position="522"/>
        <end position="531"/>
    </location>
</feature>
<feature type="region of interest" description="Disordered" evidence="5">
    <location>
        <begin position="57"/>
        <end position="83"/>
    </location>
</feature>
<reference evidence="8" key="1">
    <citation type="submission" date="2021-01" db="UniProtKB">
        <authorList>
            <consortium name="EnsemblMetazoa"/>
        </authorList>
    </citation>
    <scope>IDENTIFICATION</scope>
</reference>
<feature type="compositionally biased region" description="Basic and acidic residues" evidence="5">
    <location>
        <begin position="3181"/>
        <end position="3193"/>
    </location>
</feature>
<feature type="compositionally biased region" description="Low complexity" evidence="5">
    <location>
        <begin position="1749"/>
        <end position="1758"/>
    </location>
</feature>
<feature type="compositionally biased region" description="Basic and acidic residues" evidence="5">
    <location>
        <begin position="1215"/>
        <end position="1224"/>
    </location>
</feature>
<feature type="disulfide bond" evidence="4">
    <location>
        <begin position="435"/>
        <end position="461"/>
    </location>
</feature>
<feature type="region of interest" description="Disordered" evidence="5">
    <location>
        <begin position="719"/>
        <end position="789"/>
    </location>
</feature>
<feature type="compositionally biased region" description="Pro residues" evidence="5">
    <location>
        <begin position="371"/>
        <end position="392"/>
    </location>
</feature>
<dbReference type="InterPro" id="IPR039477">
    <property type="entry name" value="ILEI/PANDER_dom"/>
</dbReference>
<feature type="compositionally biased region" description="Basic and acidic residues" evidence="5">
    <location>
        <begin position="766"/>
        <end position="775"/>
    </location>
</feature>
<feature type="compositionally biased region" description="Basic and acidic residues" evidence="5">
    <location>
        <begin position="649"/>
        <end position="658"/>
    </location>
</feature>
<feature type="compositionally biased region" description="Low complexity" evidence="5">
    <location>
        <begin position="756"/>
        <end position="765"/>
    </location>
</feature>
<feature type="domain" description="P-type" evidence="7">
    <location>
        <begin position="1777"/>
        <end position="1822"/>
    </location>
</feature>
<feature type="disulfide bond" evidence="4">
    <location>
        <begin position="2187"/>
        <end position="2213"/>
    </location>
</feature>
<feature type="disulfide bond" evidence="4">
    <location>
        <begin position="552"/>
        <end position="578"/>
    </location>
</feature>
<feature type="compositionally biased region" description="Pro residues" evidence="5">
    <location>
        <begin position="2130"/>
        <end position="2144"/>
    </location>
</feature>
<feature type="compositionally biased region" description="Basic and acidic residues" evidence="5">
    <location>
        <begin position="510"/>
        <end position="521"/>
    </location>
</feature>
<keyword evidence="2" id="KW-0964">Secreted</keyword>
<dbReference type="RefSeq" id="XP_066926307.1">
    <property type="nucleotide sequence ID" value="XM_067070206.1"/>
</dbReference>
<feature type="compositionally biased region" description="Pro residues" evidence="5">
    <location>
        <begin position="1070"/>
        <end position="1094"/>
    </location>
</feature>
<evidence type="ECO:0000256" key="6">
    <source>
        <dbReference type="SAM" id="SignalP"/>
    </source>
</evidence>
<feature type="compositionally biased region" description="Polar residues" evidence="5">
    <location>
        <begin position="3402"/>
        <end position="3414"/>
    </location>
</feature>
<feature type="disulfide bond" evidence="4">
    <location>
        <begin position="562"/>
        <end position="577"/>
    </location>
</feature>
<feature type="compositionally biased region" description="Pro residues" evidence="5">
    <location>
        <begin position="2240"/>
        <end position="2253"/>
    </location>
</feature>
<feature type="compositionally biased region" description="Low complexity" evidence="5">
    <location>
        <begin position="405"/>
        <end position="414"/>
    </location>
</feature>
<feature type="disulfide bond" evidence="4">
    <location>
        <begin position="1575"/>
        <end position="1590"/>
    </location>
</feature>
<organism evidence="8 9">
    <name type="scientific">Clytia hemisphaerica</name>
    <dbReference type="NCBI Taxonomy" id="252671"/>
    <lineage>
        <taxon>Eukaryota</taxon>
        <taxon>Metazoa</taxon>
        <taxon>Cnidaria</taxon>
        <taxon>Hydrozoa</taxon>
        <taxon>Hydroidolina</taxon>
        <taxon>Leptothecata</taxon>
        <taxon>Obeliida</taxon>
        <taxon>Clytiidae</taxon>
        <taxon>Clytia</taxon>
    </lineage>
</organism>
<feature type="compositionally biased region" description="Basic and acidic residues" evidence="5">
    <location>
        <begin position="3040"/>
        <end position="3055"/>
    </location>
</feature>
<evidence type="ECO:0000313" key="9">
    <source>
        <dbReference type="Proteomes" id="UP000594262"/>
    </source>
</evidence>
<feature type="disulfide bond" evidence="4">
    <location>
        <begin position="331"/>
        <end position="346"/>
    </location>
</feature>
<feature type="disulfide bond" evidence="4">
    <location>
        <begin position="1779"/>
        <end position="1805"/>
    </location>
</feature>
<feature type="compositionally biased region" description="Basic and acidic residues" evidence="5">
    <location>
        <begin position="1739"/>
        <end position="1748"/>
    </location>
</feature>
<feature type="compositionally biased region" description="Pro residues" evidence="5">
    <location>
        <begin position="3028"/>
        <end position="3038"/>
    </location>
</feature>
<feature type="compositionally biased region" description="Pro residues" evidence="5">
    <location>
        <begin position="1513"/>
        <end position="1522"/>
    </location>
</feature>
<feature type="disulfide bond" evidence="4">
    <location>
        <begin position="2197"/>
        <end position="2212"/>
    </location>
</feature>
<feature type="region of interest" description="Disordered" evidence="5">
    <location>
        <begin position="1614"/>
        <end position="1673"/>
    </location>
</feature>
<feature type="domain" description="P-type" evidence="7">
    <location>
        <begin position="1018"/>
        <end position="1063"/>
    </location>
</feature>
<feature type="compositionally biased region" description="Pro residues" evidence="5">
    <location>
        <begin position="1829"/>
        <end position="1843"/>
    </location>
</feature>
<feature type="compositionally biased region" description="Low complexity" evidence="5">
    <location>
        <begin position="3243"/>
        <end position="3272"/>
    </location>
</feature>
<feature type="disulfide bond" evidence="4">
    <location>
        <begin position="1565"/>
        <end position="1591"/>
    </location>
</feature>
<feature type="disulfide bond" evidence="4">
    <location>
        <begin position="321"/>
        <end position="347"/>
    </location>
</feature>
<feature type="region of interest" description="Disordered" evidence="5">
    <location>
        <begin position="3470"/>
        <end position="3503"/>
    </location>
</feature>
<dbReference type="InterPro" id="IPR044913">
    <property type="entry name" value="P_trefoil_dom_sf"/>
</dbReference>
<comment type="caution">
    <text evidence="4">Lacks conserved residue(s) required for the propagation of feature annotation.</text>
</comment>
<feature type="region of interest" description="Disordered" evidence="5">
    <location>
        <begin position="2335"/>
        <end position="2425"/>
    </location>
</feature>
<feature type="domain" description="P-type" evidence="7">
    <location>
        <begin position="1563"/>
        <end position="1608"/>
    </location>
</feature>
<feature type="region of interest" description="Disordered" evidence="5">
    <location>
        <begin position="1721"/>
        <end position="1785"/>
    </location>
</feature>
<feature type="compositionally biased region" description="Basic and acidic residues" evidence="5">
    <location>
        <begin position="978"/>
        <end position="989"/>
    </location>
</feature>
<keyword evidence="6" id="KW-0732">Signal</keyword>
<feature type="compositionally biased region" description="Basic and acidic residues" evidence="5">
    <location>
        <begin position="3118"/>
        <end position="3139"/>
    </location>
</feature>
<feature type="region of interest" description="Disordered" evidence="5">
    <location>
        <begin position="371"/>
        <end position="436"/>
    </location>
</feature>
<feature type="compositionally biased region" description="Basic and acidic residues" evidence="5">
    <location>
        <begin position="746"/>
        <end position="755"/>
    </location>
</feature>
<feature type="compositionally biased region" description="Low complexity" evidence="5">
    <location>
        <begin position="1856"/>
        <end position="1865"/>
    </location>
</feature>
<feature type="disulfide bond" evidence="4">
    <location>
        <begin position="679"/>
        <end position="694"/>
    </location>
</feature>
<feature type="compositionally biased region" description="Pro residues" evidence="5">
    <location>
        <begin position="719"/>
        <end position="743"/>
    </location>
</feature>
<feature type="compositionally biased region" description="Pro residues" evidence="5">
    <location>
        <begin position="485"/>
        <end position="509"/>
    </location>
</feature>
<evidence type="ECO:0000256" key="5">
    <source>
        <dbReference type="SAM" id="MobiDB-lite"/>
    </source>
</evidence>
<dbReference type="GeneID" id="136813704"/>
<feature type="region of interest" description="Disordered" evidence="5">
    <location>
        <begin position="836"/>
        <end position="905"/>
    </location>
</feature>
<feature type="compositionally biased region" description="Basic and acidic residues" evidence="5">
    <location>
        <begin position="2262"/>
        <end position="2271"/>
    </location>
</feature>
<comment type="subcellular location">
    <subcellularLocation>
        <location evidence="1">Secreted</location>
    </subcellularLocation>
</comment>
<evidence type="ECO:0000256" key="4">
    <source>
        <dbReference type="PROSITE-ProRule" id="PRU00779"/>
    </source>
</evidence>
<feature type="disulfide bond" evidence="4">
    <location>
        <begin position="1789"/>
        <end position="1804"/>
    </location>
</feature>
<dbReference type="GO" id="GO:0005615">
    <property type="term" value="C:extracellular space"/>
    <property type="evidence" value="ECO:0007669"/>
    <property type="project" value="TreeGrafter"/>
</dbReference>
<feature type="domain" description="P-type" evidence="7">
    <location>
        <begin position="2297"/>
        <end position="2342"/>
    </location>
</feature>
<feature type="domain" description="P-type" evidence="7">
    <location>
        <begin position="1670"/>
        <end position="1715"/>
    </location>
</feature>
<dbReference type="PROSITE" id="PS51448">
    <property type="entry name" value="P_TREFOIL_2"/>
    <property type="match status" value="15"/>
</dbReference>
<feature type="compositionally biased region" description="Low complexity" evidence="5">
    <location>
        <begin position="873"/>
        <end position="882"/>
    </location>
</feature>
<feature type="region of interest" description="Disordered" evidence="5">
    <location>
        <begin position="2234"/>
        <end position="2305"/>
    </location>
</feature>
<feature type="region of interest" description="Disordered" evidence="5">
    <location>
        <begin position="3022"/>
        <end position="3058"/>
    </location>
</feature>
<feature type="compositionally biased region" description="Basic and acidic residues" evidence="5">
    <location>
        <begin position="1235"/>
        <end position="1244"/>
    </location>
</feature>
<feature type="compositionally biased region" description="Basic and acidic residues" evidence="5">
    <location>
        <begin position="2392"/>
        <end position="2412"/>
    </location>
</feature>
<feature type="domain" description="P-type" evidence="7">
    <location>
        <begin position="784"/>
        <end position="829"/>
    </location>
</feature>
<dbReference type="PANTHER" id="PTHR13826:SF14">
    <property type="entry name" value="TREFOIL FACTOR 2"/>
    <property type="match status" value="1"/>
</dbReference>
<accession>A0A7M5XGL6</accession>
<feature type="region of interest" description="Disordered" evidence="5">
    <location>
        <begin position="953"/>
        <end position="1023"/>
    </location>
</feature>
<feature type="compositionally biased region" description="Basic and acidic residues" evidence="5">
    <location>
        <begin position="1095"/>
        <end position="1106"/>
    </location>
</feature>
<feature type="disulfide bond" evidence="4">
    <location>
        <begin position="1265"/>
        <end position="1280"/>
    </location>
</feature>
<feature type="disulfide bond" evidence="4">
    <location>
        <begin position="2309"/>
        <end position="2324"/>
    </location>
</feature>
<feature type="compositionally biased region" description="Basic residues" evidence="5">
    <location>
        <begin position="3474"/>
        <end position="3500"/>
    </location>
</feature>
<dbReference type="OrthoDB" id="543966at2759"/>
<feature type="disulfide bond" evidence="4">
    <location>
        <begin position="2299"/>
        <end position="2325"/>
    </location>
</feature>
<feature type="compositionally biased region" description="Pro residues" evidence="5">
    <location>
        <begin position="1187"/>
        <end position="1212"/>
    </location>
</feature>
<feature type="compositionally biased region" description="Low complexity" evidence="5">
    <location>
        <begin position="3224"/>
        <end position="3236"/>
    </location>
</feature>
<dbReference type="Pfam" id="PF15711">
    <property type="entry name" value="ILEI"/>
    <property type="match status" value="1"/>
</dbReference>
<feature type="compositionally biased region" description="Basic and acidic residues" evidence="5">
    <location>
        <begin position="1525"/>
        <end position="1534"/>
    </location>
</feature>
<feature type="disulfide bond" evidence="4">
    <location>
        <begin position="1020"/>
        <end position="1046"/>
    </location>
</feature>
<feature type="domain" description="P-type" evidence="7">
    <location>
        <begin position="319"/>
        <end position="364"/>
    </location>
</feature>
<feature type="compositionally biased region" description="Low complexity" evidence="5">
    <location>
        <begin position="1225"/>
        <end position="1234"/>
    </location>
</feature>
<feature type="domain" description="P-type" evidence="7">
    <location>
        <begin position="667"/>
        <end position="712"/>
    </location>
</feature>